<organism evidence="2 3">
    <name type="scientific">Aeoliella straminimaris</name>
    <dbReference type="NCBI Taxonomy" id="2954799"/>
    <lineage>
        <taxon>Bacteria</taxon>
        <taxon>Pseudomonadati</taxon>
        <taxon>Planctomycetota</taxon>
        <taxon>Planctomycetia</taxon>
        <taxon>Pirellulales</taxon>
        <taxon>Lacipirellulaceae</taxon>
        <taxon>Aeoliella</taxon>
    </lineage>
</organism>
<proteinExistence type="predicted"/>
<feature type="transmembrane region" description="Helical" evidence="1">
    <location>
        <begin position="130"/>
        <end position="152"/>
    </location>
</feature>
<sequence length="379" mass="41355">MSTFDKLEDSNSALLDAPELEGMEFESLEYEGPVCSKCETPMADDQMVCRSCGWYPSLGIMVEVDSEWERAADPESVAPAPAKSPMEEVCTSIPSWTWPLAGSNLLILVATVAGRLLLPAGSVVFEFWGVWQLVAGLALVTVLHVLCFVMTASSDTSIGLFDIIVSPLKAWFKVCSRLPERKWLVIGATNGVMLSLTAVLVIGGINWDRLWDWNIEAHTKTSLVEAIASAAANGPVEGDLEDSIEDFAGKAGQVDGELGAVADNKPDEPVERQETDCLIIGFELSDLDQIDKLYLATEANGRLYYAGNVVPKLDPEDAAKLKRGLMRSITASPLVKTGHVATWVKPRFPVRVTYTLQADDGKLRDLEIEELLPEISLPW</sequence>
<feature type="transmembrane region" description="Helical" evidence="1">
    <location>
        <begin position="96"/>
        <end position="118"/>
    </location>
</feature>
<keyword evidence="1" id="KW-0812">Transmembrane</keyword>
<name>A0A9X2F9W0_9BACT</name>
<feature type="transmembrane region" description="Helical" evidence="1">
    <location>
        <begin position="183"/>
        <end position="205"/>
    </location>
</feature>
<keyword evidence="1" id="KW-1133">Transmembrane helix</keyword>
<comment type="caution">
    <text evidence="2">The sequence shown here is derived from an EMBL/GenBank/DDBJ whole genome shotgun (WGS) entry which is preliminary data.</text>
</comment>
<dbReference type="EMBL" id="JAMXLR010000036">
    <property type="protein sequence ID" value="MCO6044589.1"/>
    <property type="molecule type" value="Genomic_DNA"/>
</dbReference>
<gene>
    <name evidence="2" type="ORF">NG895_11790</name>
</gene>
<evidence type="ECO:0000313" key="2">
    <source>
        <dbReference type="EMBL" id="MCO6044589.1"/>
    </source>
</evidence>
<evidence type="ECO:0008006" key="4">
    <source>
        <dbReference type="Google" id="ProtNLM"/>
    </source>
</evidence>
<protein>
    <recommendedName>
        <fullName evidence="4">DNA ligase (ATP)</fullName>
    </recommendedName>
</protein>
<keyword evidence="3" id="KW-1185">Reference proteome</keyword>
<keyword evidence="1" id="KW-0472">Membrane</keyword>
<dbReference type="InterPro" id="IPR012340">
    <property type="entry name" value="NA-bd_OB-fold"/>
</dbReference>
<evidence type="ECO:0000256" key="1">
    <source>
        <dbReference type="SAM" id="Phobius"/>
    </source>
</evidence>
<reference evidence="2" key="1">
    <citation type="submission" date="2022-06" db="EMBL/GenBank/DDBJ databases">
        <title>Aeoliella straminimaris, a novel planctomycete from sediments.</title>
        <authorList>
            <person name="Vitorino I.R."/>
            <person name="Lage O.M."/>
        </authorList>
    </citation>
    <scope>NUCLEOTIDE SEQUENCE</scope>
    <source>
        <strain evidence="2">ICT_H6.2</strain>
    </source>
</reference>
<accession>A0A9X2F9W0</accession>
<evidence type="ECO:0000313" key="3">
    <source>
        <dbReference type="Proteomes" id="UP001155241"/>
    </source>
</evidence>
<dbReference type="Proteomes" id="UP001155241">
    <property type="component" value="Unassembled WGS sequence"/>
</dbReference>
<dbReference type="AlphaFoldDB" id="A0A9X2F9W0"/>
<dbReference type="Gene3D" id="2.40.50.140">
    <property type="entry name" value="Nucleic acid-binding proteins"/>
    <property type="match status" value="1"/>
</dbReference>